<evidence type="ECO:0000256" key="2">
    <source>
        <dbReference type="ARBA" id="ARBA00022692"/>
    </source>
</evidence>
<comment type="similarity">
    <text evidence="5">Belongs to the class VI-like SAM-binding methyltransferase superfamily. Isoprenylcysteine carboxyl methyltransferase family.</text>
</comment>
<keyword evidence="3 5" id="KW-1133">Transmembrane helix</keyword>
<dbReference type="EMBL" id="JAULSV010000003">
    <property type="protein sequence ID" value="KAK0648578.1"/>
    <property type="molecule type" value="Genomic_DNA"/>
</dbReference>
<organism evidence="6 7">
    <name type="scientific">Cercophora newfieldiana</name>
    <dbReference type="NCBI Taxonomy" id="92897"/>
    <lineage>
        <taxon>Eukaryota</taxon>
        <taxon>Fungi</taxon>
        <taxon>Dikarya</taxon>
        <taxon>Ascomycota</taxon>
        <taxon>Pezizomycotina</taxon>
        <taxon>Sordariomycetes</taxon>
        <taxon>Sordariomycetidae</taxon>
        <taxon>Sordariales</taxon>
        <taxon>Lasiosphaeriaceae</taxon>
        <taxon>Cercophora</taxon>
    </lineage>
</organism>
<dbReference type="GO" id="GO:0004671">
    <property type="term" value="F:protein C-terminal S-isoprenylcysteine carboxyl O-methyltransferase activity"/>
    <property type="evidence" value="ECO:0007669"/>
    <property type="project" value="UniProtKB-EC"/>
</dbReference>
<dbReference type="GO" id="GO:0032259">
    <property type="term" value="P:methylation"/>
    <property type="evidence" value="ECO:0007669"/>
    <property type="project" value="UniProtKB-KW"/>
</dbReference>
<dbReference type="GO" id="GO:0005789">
    <property type="term" value="C:endoplasmic reticulum membrane"/>
    <property type="evidence" value="ECO:0007669"/>
    <property type="project" value="UniProtKB-SubCell"/>
</dbReference>
<proteinExistence type="inferred from homology"/>
<reference evidence="6" key="1">
    <citation type="submission" date="2023-06" db="EMBL/GenBank/DDBJ databases">
        <title>Genome-scale phylogeny and comparative genomics of the fungal order Sordariales.</title>
        <authorList>
            <consortium name="Lawrence Berkeley National Laboratory"/>
            <person name="Hensen N."/>
            <person name="Bonometti L."/>
            <person name="Westerberg I."/>
            <person name="Brannstrom I.O."/>
            <person name="Guillou S."/>
            <person name="Cros-Aarteil S."/>
            <person name="Calhoun S."/>
            <person name="Haridas S."/>
            <person name="Kuo A."/>
            <person name="Mondo S."/>
            <person name="Pangilinan J."/>
            <person name="Riley R."/>
            <person name="Labutti K."/>
            <person name="Andreopoulos B."/>
            <person name="Lipzen A."/>
            <person name="Chen C."/>
            <person name="Yanf M."/>
            <person name="Daum C."/>
            <person name="Ng V."/>
            <person name="Clum A."/>
            <person name="Steindorff A."/>
            <person name="Ohm R."/>
            <person name="Martin F."/>
            <person name="Silar P."/>
            <person name="Natvig D."/>
            <person name="Lalanne C."/>
            <person name="Gautier V."/>
            <person name="Ament-Velasquez S.L."/>
            <person name="Kruys A."/>
            <person name="Hutchinson M.I."/>
            <person name="Powell A.J."/>
            <person name="Barry K."/>
            <person name="Miller A.N."/>
            <person name="Grigoriev I.V."/>
            <person name="Debuchy R."/>
            <person name="Gladieux P."/>
            <person name="Thoren M.H."/>
            <person name="Johannesson H."/>
        </authorList>
    </citation>
    <scope>NUCLEOTIDE SEQUENCE</scope>
    <source>
        <strain evidence="6">SMH2532-1</strain>
    </source>
</reference>
<comment type="caution">
    <text evidence="6">The sequence shown here is derived from an EMBL/GenBank/DDBJ whole genome shotgun (WGS) entry which is preliminary data.</text>
</comment>
<accession>A0AA40CTB3</accession>
<gene>
    <name evidence="6" type="ORF">B0T16DRAFT_408438</name>
</gene>
<dbReference type="AlphaFoldDB" id="A0AA40CTB3"/>
<dbReference type="PANTHER" id="PTHR12714:SF9">
    <property type="entry name" value="PROTEIN-S-ISOPRENYLCYSTEINE O-METHYLTRANSFERASE"/>
    <property type="match status" value="1"/>
</dbReference>
<dbReference type="EC" id="2.1.1.100" evidence="5"/>
<comment type="catalytic activity">
    <reaction evidence="5">
        <text>[protein]-C-terminal S-[(2E,6E)-farnesyl]-L-cysteine + S-adenosyl-L-methionine = [protein]-C-terminal S-[(2E,6E)-farnesyl]-L-cysteine methyl ester + S-adenosyl-L-homocysteine</text>
        <dbReference type="Rhea" id="RHEA:21672"/>
        <dbReference type="Rhea" id="RHEA-COMP:12125"/>
        <dbReference type="Rhea" id="RHEA-COMP:12126"/>
        <dbReference type="ChEBI" id="CHEBI:57856"/>
        <dbReference type="ChEBI" id="CHEBI:59789"/>
        <dbReference type="ChEBI" id="CHEBI:90510"/>
        <dbReference type="ChEBI" id="CHEBI:90511"/>
        <dbReference type="EC" id="2.1.1.100"/>
    </reaction>
</comment>
<keyword evidence="5" id="KW-0256">Endoplasmic reticulum</keyword>
<sequence>MPVQPSLSQITFSTAILASAAGCIASLSPPNPTAPANLPSDTPLIEKTRITTTQGTFNTLIFGPYSFLALHTVGLALTYPSIPRWLLPRGSAENLNPDLISWSKHTAIPIALILGVGMPLRLVAYRTLGRSFTFSLAPPKDGLVTTGVYKWVQHPSYTGAAVIFVAPMVLWYRAGGAMGCWMSGGVARVVERGVVPVAAGVLLWMLGMRTRDEERMLRGVFGEEWEVWHKKTARFLPWLF</sequence>
<keyword evidence="4 5" id="KW-0472">Membrane</keyword>
<evidence type="ECO:0000256" key="3">
    <source>
        <dbReference type="ARBA" id="ARBA00022989"/>
    </source>
</evidence>
<evidence type="ECO:0000256" key="4">
    <source>
        <dbReference type="ARBA" id="ARBA00023136"/>
    </source>
</evidence>
<evidence type="ECO:0000313" key="7">
    <source>
        <dbReference type="Proteomes" id="UP001174936"/>
    </source>
</evidence>
<feature type="transmembrane region" description="Helical" evidence="5">
    <location>
        <begin position="57"/>
        <end position="82"/>
    </location>
</feature>
<dbReference type="PANTHER" id="PTHR12714">
    <property type="entry name" value="PROTEIN-S ISOPRENYLCYSTEINE O-METHYLTRANSFERASE"/>
    <property type="match status" value="1"/>
</dbReference>
<keyword evidence="5" id="KW-0808">Transferase</keyword>
<dbReference type="Proteomes" id="UP001174936">
    <property type="component" value="Unassembled WGS sequence"/>
</dbReference>
<keyword evidence="5" id="KW-0489">Methyltransferase</keyword>
<evidence type="ECO:0000256" key="1">
    <source>
        <dbReference type="ARBA" id="ARBA00004141"/>
    </source>
</evidence>
<evidence type="ECO:0000313" key="6">
    <source>
        <dbReference type="EMBL" id="KAK0648578.1"/>
    </source>
</evidence>
<keyword evidence="2 5" id="KW-0812">Transmembrane</keyword>
<dbReference type="Pfam" id="PF04140">
    <property type="entry name" value="ICMT"/>
    <property type="match status" value="1"/>
</dbReference>
<dbReference type="Gene3D" id="1.20.120.1630">
    <property type="match status" value="1"/>
</dbReference>
<keyword evidence="5" id="KW-0949">S-adenosyl-L-methionine</keyword>
<name>A0AA40CTB3_9PEZI</name>
<evidence type="ECO:0000256" key="5">
    <source>
        <dbReference type="RuleBase" id="RU362022"/>
    </source>
</evidence>
<keyword evidence="7" id="KW-1185">Reference proteome</keyword>
<dbReference type="InterPro" id="IPR007269">
    <property type="entry name" value="ICMT_MeTrfase"/>
</dbReference>
<protein>
    <recommendedName>
        <fullName evidence="5">Protein-S-isoprenylcysteine O-methyltransferase</fullName>
        <ecNumber evidence="5">2.1.1.100</ecNumber>
    </recommendedName>
</protein>
<comment type="subcellular location">
    <subcellularLocation>
        <location evidence="5">Endoplasmic reticulum membrane</location>
        <topology evidence="5">Multi-pass membrane protein</topology>
    </subcellularLocation>
    <subcellularLocation>
        <location evidence="1">Membrane</location>
        <topology evidence="1">Multi-pass membrane protein</topology>
    </subcellularLocation>
</comment>
<feature type="transmembrane region" description="Helical" evidence="5">
    <location>
        <begin position="102"/>
        <end position="124"/>
    </location>
</feature>
<feature type="transmembrane region" description="Helical" evidence="5">
    <location>
        <begin position="186"/>
        <end position="206"/>
    </location>
</feature>
<feature type="transmembrane region" description="Helical" evidence="5">
    <location>
        <begin position="157"/>
        <end position="174"/>
    </location>
</feature>